<reference evidence="2 3" key="1">
    <citation type="submission" date="2019-08" db="EMBL/GenBank/DDBJ databases">
        <title>In-depth cultivation of the pig gut microbiome towards novel bacterial diversity and tailored functional studies.</title>
        <authorList>
            <person name="Wylensek D."/>
            <person name="Hitch T.C.A."/>
            <person name="Clavel T."/>
        </authorList>
    </citation>
    <scope>NUCLEOTIDE SEQUENCE [LARGE SCALE GENOMIC DNA]</scope>
    <source>
        <strain evidence="2 3">WCA-389-WT-23D1</strain>
    </source>
</reference>
<proteinExistence type="predicted"/>
<name>A0A7X2NME3_9CLOT</name>
<dbReference type="SUPFAM" id="SSF47413">
    <property type="entry name" value="lambda repressor-like DNA-binding domains"/>
    <property type="match status" value="1"/>
</dbReference>
<dbReference type="InterPro" id="IPR000843">
    <property type="entry name" value="HTH_LacI"/>
</dbReference>
<evidence type="ECO:0000313" key="2">
    <source>
        <dbReference type="EMBL" id="MSS37577.1"/>
    </source>
</evidence>
<dbReference type="GO" id="GO:0003677">
    <property type="term" value="F:DNA binding"/>
    <property type="evidence" value="ECO:0007669"/>
    <property type="project" value="InterPro"/>
</dbReference>
<keyword evidence="3" id="KW-1185">Reference proteome</keyword>
<comment type="caution">
    <text evidence="2">The sequence shown here is derived from an EMBL/GenBank/DDBJ whole genome shotgun (WGS) entry which is preliminary data.</text>
</comment>
<dbReference type="EMBL" id="VUMD01000012">
    <property type="protein sequence ID" value="MSS37577.1"/>
    <property type="molecule type" value="Genomic_DNA"/>
</dbReference>
<gene>
    <name evidence="2" type="ORF">FYJ39_13570</name>
</gene>
<dbReference type="Pfam" id="PF00356">
    <property type="entry name" value="LacI"/>
    <property type="match status" value="1"/>
</dbReference>
<dbReference type="CDD" id="cd01392">
    <property type="entry name" value="HTH_LacI"/>
    <property type="match status" value="1"/>
</dbReference>
<feature type="domain" description="HTH lacI-type" evidence="1">
    <location>
        <begin position="13"/>
        <end position="51"/>
    </location>
</feature>
<dbReference type="Proteomes" id="UP000429958">
    <property type="component" value="Unassembled WGS sequence"/>
</dbReference>
<dbReference type="GO" id="GO:0006355">
    <property type="term" value="P:regulation of DNA-templated transcription"/>
    <property type="evidence" value="ECO:0007669"/>
    <property type="project" value="InterPro"/>
</dbReference>
<dbReference type="Gene3D" id="1.10.260.40">
    <property type="entry name" value="lambda repressor-like DNA-binding domains"/>
    <property type="match status" value="1"/>
</dbReference>
<sequence length="62" mass="6592">MKMQVKDKKAKCKAGISIPTVSRVSNGSPSVGRVVHEKGLKVTEDLGYTPNVCAGELKTTAF</sequence>
<protein>
    <submittedName>
        <fullName evidence="2">LacI family transcriptional regulator</fullName>
    </submittedName>
</protein>
<dbReference type="InterPro" id="IPR010982">
    <property type="entry name" value="Lambda_DNA-bd_dom_sf"/>
</dbReference>
<dbReference type="AlphaFoldDB" id="A0A7X2NME3"/>
<evidence type="ECO:0000313" key="3">
    <source>
        <dbReference type="Proteomes" id="UP000429958"/>
    </source>
</evidence>
<evidence type="ECO:0000259" key="1">
    <source>
        <dbReference type="Pfam" id="PF00356"/>
    </source>
</evidence>
<accession>A0A7X2NME3</accession>
<organism evidence="2 3">
    <name type="scientific">Clostridium porci</name>
    <dbReference type="NCBI Taxonomy" id="2605778"/>
    <lineage>
        <taxon>Bacteria</taxon>
        <taxon>Bacillati</taxon>
        <taxon>Bacillota</taxon>
        <taxon>Clostridia</taxon>
        <taxon>Eubacteriales</taxon>
        <taxon>Clostridiaceae</taxon>
        <taxon>Clostridium</taxon>
    </lineage>
</organism>